<name>A0ABT6N122_9SPHN</name>
<keyword evidence="4" id="KW-0689">Ribosomal protein</keyword>
<gene>
    <name evidence="4" type="primary">rimI</name>
    <name evidence="4" type="ORF">QGN17_09745</name>
</gene>
<dbReference type="GO" id="GO:0008999">
    <property type="term" value="F:protein-N-terminal-alanine acetyltransferase activity"/>
    <property type="evidence" value="ECO:0007669"/>
    <property type="project" value="UniProtKB-EC"/>
</dbReference>
<proteinExistence type="predicted"/>
<dbReference type="SUPFAM" id="SSF55729">
    <property type="entry name" value="Acyl-CoA N-acyltransferases (Nat)"/>
    <property type="match status" value="1"/>
</dbReference>
<keyword evidence="1 4" id="KW-0808">Transferase</keyword>
<feature type="domain" description="N-acetyltransferase" evidence="3">
    <location>
        <begin position="9"/>
        <end position="158"/>
    </location>
</feature>
<evidence type="ECO:0000256" key="2">
    <source>
        <dbReference type="ARBA" id="ARBA00023315"/>
    </source>
</evidence>
<evidence type="ECO:0000313" key="4">
    <source>
        <dbReference type="EMBL" id="MDH7639010.1"/>
    </source>
</evidence>
<keyword evidence="5" id="KW-1185">Reference proteome</keyword>
<dbReference type="GO" id="GO:0005840">
    <property type="term" value="C:ribosome"/>
    <property type="evidence" value="ECO:0007669"/>
    <property type="project" value="UniProtKB-KW"/>
</dbReference>
<dbReference type="EMBL" id="JARYGZ010000001">
    <property type="protein sequence ID" value="MDH7639010.1"/>
    <property type="molecule type" value="Genomic_DNA"/>
</dbReference>
<dbReference type="InterPro" id="IPR000182">
    <property type="entry name" value="GNAT_dom"/>
</dbReference>
<protein>
    <submittedName>
        <fullName evidence="4">Ribosomal protein S18-alanine N-acetyltransferase</fullName>
        <ecNumber evidence="4">2.3.1.266</ecNumber>
    </submittedName>
</protein>
<dbReference type="Pfam" id="PF00583">
    <property type="entry name" value="Acetyltransf_1"/>
    <property type="match status" value="1"/>
</dbReference>
<evidence type="ECO:0000256" key="1">
    <source>
        <dbReference type="ARBA" id="ARBA00022679"/>
    </source>
</evidence>
<dbReference type="PROSITE" id="PS51186">
    <property type="entry name" value="GNAT"/>
    <property type="match status" value="1"/>
</dbReference>
<dbReference type="EC" id="2.3.1.266" evidence="4"/>
<keyword evidence="2 4" id="KW-0012">Acyltransferase</keyword>
<sequence length="158" mass="17341">MNTLPTSQTELVEGTAVDLDEVMATMHLAFDPAFGEAWTRSQCAGIMGLGGVWLLLARRDGQAAGFALSRGVLDEAELLLLAVQPDHRRFGIGRMLLDAVANEARSRGATRLHLEMRDGNPAAILYERAGFHEIGRRKRYYRGHDGSSFDAITLACRL</sequence>
<evidence type="ECO:0000313" key="5">
    <source>
        <dbReference type="Proteomes" id="UP001160625"/>
    </source>
</evidence>
<keyword evidence="4" id="KW-0687">Ribonucleoprotein</keyword>
<dbReference type="Proteomes" id="UP001160625">
    <property type="component" value="Unassembled WGS sequence"/>
</dbReference>
<accession>A0ABT6N122</accession>
<reference evidence="4" key="1">
    <citation type="submission" date="2023-04" db="EMBL/GenBank/DDBJ databases">
        <title>Sphingomonas sp. MAHUQ-71 isolated from rice field.</title>
        <authorList>
            <person name="Huq M.A."/>
        </authorList>
    </citation>
    <scope>NUCLEOTIDE SEQUENCE</scope>
    <source>
        <strain evidence="4">MAHUQ-71</strain>
    </source>
</reference>
<dbReference type="Gene3D" id="3.40.630.30">
    <property type="match status" value="1"/>
</dbReference>
<dbReference type="CDD" id="cd04301">
    <property type="entry name" value="NAT_SF"/>
    <property type="match status" value="1"/>
</dbReference>
<dbReference type="InterPro" id="IPR016181">
    <property type="entry name" value="Acyl_CoA_acyltransferase"/>
</dbReference>
<dbReference type="InterPro" id="IPR006464">
    <property type="entry name" value="AcTrfase_RimI/Ard1"/>
</dbReference>
<dbReference type="InterPro" id="IPR050832">
    <property type="entry name" value="Bact_Acetyltransf"/>
</dbReference>
<organism evidence="4 5">
    <name type="scientific">Sphingomonas oryzagri</name>
    <dbReference type="NCBI Taxonomy" id="3042314"/>
    <lineage>
        <taxon>Bacteria</taxon>
        <taxon>Pseudomonadati</taxon>
        <taxon>Pseudomonadota</taxon>
        <taxon>Alphaproteobacteria</taxon>
        <taxon>Sphingomonadales</taxon>
        <taxon>Sphingomonadaceae</taxon>
        <taxon>Sphingomonas</taxon>
    </lineage>
</organism>
<dbReference type="PANTHER" id="PTHR43877">
    <property type="entry name" value="AMINOALKYLPHOSPHONATE N-ACETYLTRANSFERASE-RELATED-RELATED"/>
    <property type="match status" value="1"/>
</dbReference>
<comment type="caution">
    <text evidence="4">The sequence shown here is derived from an EMBL/GenBank/DDBJ whole genome shotgun (WGS) entry which is preliminary data.</text>
</comment>
<dbReference type="NCBIfam" id="TIGR01575">
    <property type="entry name" value="rimI"/>
    <property type="match status" value="1"/>
</dbReference>
<evidence type="ECO:0000259" key="3">
    <source>
        <dbReference type="PROSITE" id="PS51186"/>
    </source>
</evidence>
<dbReference type="RefSeq" id="WP_281044281.1">
    <property type="nucleotide sequence ID" value="NZ_JARYGZ010000001.1"/>
</dbReference>